<dbReference type="InterPro" id="IPR014745">
    <property type="entry name" value="MHC_II_a/b_N"/>
</dbReference>
<gene>
    <name evidence="11" type="ORF">EXN66_Car014099</name>
</gene>
<dbReference type="EMBL" id="CM015724">
    <property type="protein sequence ID" value="KAF3698418.1"/>
    <property type="molecule type" value="Genomic_DNA"/>
</dbReference>
<feature type="signal peptide" evidence="9">
    <location>
        <begin position="1"/>
        <end position="31"/>
    </location>
</feature>
<evidence type="ECO:0000256" key="7">
    <source>
        <dbReference type="ARBA" id="ARBA00023180"/>
    </source>
</evidence>
<dbReference type="SUPFAM" id="SSF54452">
    <property type="entry name" value="MHC antigen-recognition domain"/>
    <property type="match status" value="1"/>
</dbReference>
<keyword evidence="7" id="KW-0325">Glycoprotein</keyword>
<sequence>MSSQGFRQFQTYPIVMMKFLELVFVLCCVSADVLHEDIHITGCSEDDGADMFGLEGDEIWYTDFANNRDVEAVPDFAGRPIFRGLYEGAVKEQALCKMNLKTMRTALKKIPMLVDLPNSPVVYSRDPVVLEEKNSLICQVTGFYPAPVTIYWTKNGQNMTDRAITNVPMLNKVGTYSQISRLEFLPQQGDIYSCAVKHPKLTKPLTRFWNVDVKEPSTGPLVFCGLGLIVGVLGIATGSFFITKGNRCR</sequence>
<dbReference type="InterPro" id="IPR003597">
    <property type="entry name" value="Ig_C1-set"/>
</dbReference>
<dbReference type="Proteomes" id="UP000503349">
    <property type="component" value="Chromosome 13"/>
</dbReference>
<reference evidence="12" key="2">
    <citation type="submission" date="2019-02" db="EMBL/GenBank/DDBJ databases">
        <title>Opniocepnalus argus Var Kimnra genome.</title>
        <authorList>
            <person name="Zhou C."/>
            <person name="Xiao S."/>
        </authorList>
    </citation>
    <scope>NUCLEOTIDE SEQUENCE [LARGE SCALE GENOMIC DNA]</scope>
</reference>
<protein>
    <submittedName>
        <fullName evidence="11">H-2 class II histocompatibility antigen, I-E alpha chain</fullName>
    </submittedName>
</protein>
<evidence type="ECO:0000256" key="4">
    <source>
        <dbReference type="ARBA" id="ARBA00022729"/>
    </source>
</evidence>
<keyword evidence="3 8" id="KW-0812">Transmembrane</keyword>
<dbReference type="Pfam" id="PF00993">
    <property type="entry name" value="MHC_II_alpha"/>
    <property type="match status" value="1"/>
</dbReference>
<dbReference type="InterPro" id="IPR036179">
    <property type="entry name" value="Ig-like_dom_sf"/>
</dbReference>
<dbReference type="PANTHER" id="PTHR19944:SF86">
    <property type="entry name" value="HLA CLASS II HISTOCOMPATIBILITY ANTIGEN, DR ALPHA CHAIN"/>
    <property type="match status" value="1"/>
</dbReference>
<keyword evidence="8" id="KW-0472">Membrane</keyword>
<dbReference type="Gene3D" id="3.10.320.10">
    <property type="entry name" value="Class II Histocompatibility Antigen, M Beta Chain, Chain B, domain 1"/>
    <property type="match status" value="1"/>
</dbReference>
<dbReference type="SMART" id="SM00920">
    <property type="entry name" value="MHC_II_alpha"/>
    <property type="match status" value="1"/>
</dbReference>
<keyword evidence="4 9" id="KW-0732">Signal</keyword>
<dbReference type="GO" id="GO:0042613">
    <property type="term" value="C:MHC class II protein complex"/>
    <property type="evidence" value="ECO:0007669"/>
    <property type="project" value="InterPro"/>
</dbReference>
<dbReference type="InterPro" id="IPR050160">
    <property type="entry name" value="MHC/Immunoglobulin"/>
</dbReference>
<dbReference type="Pfam" id="PF07654">
    <property type="entry name" value="C1-set"/>
    <property type="match status" value="1"/>
</dbReference>
<evidence type="ECO:0000259" key="10">
    <source>
        <dbReference type="PROSITE" id="PS50835"/>
    </source>
</evidence>
<evidence type="ECO:0000256" key="6">
    <source>
        <dbReference type="ARBA" id="ARBA00023157"/>
    </source>
</evidence>
<name>A0A6G1Q820_CHAAH</name>
<reference evidence="11 12" key="1">
    <citation type="submission" date="2019-02" db="EMBL/GenBank/DDBJ databases">
        <title>Opniocepnalus argus genome.</title>
        <authorList>
            <person name="Zhou C."/>
            <person name="Xiao S."/>
        </authorList>
    </citation>
    <scope>NUCLEOTIDE SEQUENCE [LARGE SCALE GENOMIC DNA]</scope>
    <source>
        <strain evidence="11">OARG1902GOOAL</strain>
        <tissue evidence="11">Muscle</tissue>
    </source>
</reference>
<comment type="subcellular location">
    <subcellularLocation>
        <location evidence="1">Membrane</location>
        <topology evidence="1">Single-pass type I membrane protein</topology>
    </subcellularLocation>
</comment>
<dbReference type="InterPro" id="IPR001003">
    <property type="entry name" value="MHC_II_a_N"/>
</dbReference>
<organism evidence="11 12">
    <name type="scientific">Channa argus</name>
    <name type="common">Northern snakehead</name>
    <name type="synonym">Ophicephalus argus</name>
    <dbReference type="NCBI Taxonomy" id="215402"/>
    <lineage>
        <taxon>Eukaryota</taxon>
        <taxon>Metazoa</taxon>
        <taxon>Chordata</taxon>
        <taxon>Craniata</taxon>
        <taxon>Vertebrata</taxon>
        <taxon>Euteleostomi</taxon>
        <taxon>Actinopterygii</taxon>
        <taxon>Neopterygii</taxon>
        <taxon>Teleostei</taxon>
        <taxon>Neoteleostei</taxon>
        <taxon>Acanthomorphata</taxon>
        <taxon>Anabantaria</taxon>
        <taxon>Anabantiformes</taxon>
        <taxon>Channoidei</taxon>
        <taxon>Channidae</taxon>
        <taxon>Channa</taxon>
    </lineage>
</organism>
<dbReference type="SMART" id="SM00407">
    <property type="entry name" value="IGc1"/>
    <property type="match status" value="1"/>
</dbReference>
<dbReference type="InterPro" id="IPR011162">
    <property type="entry name" value="MHC_I/II-like_Ag-recog"/>
</dbReference>
<keyword evidence="12" id="KW-1185">Reference proteome</keyword>
<feature type="domain" description="Ig-like" evidence="10">
    <location>
        <begin position="111"/>
        <end position="206"/>
    </location>
</feature>
<evidence type="ECO:0000256" key="8">
    <source>
        <dbReference type="SAM" id="Phobius"/>
    </source>
</evidence>
<feature type="chain" id="PRO_5026251452" evidence="9">
    <location>
        <begin position="32"/>
        <end position="249"/>
    </location>
</feature>
<evidence type="ECO:0000313" key="12">
    <source>
        <dbReference type="Proteomes" id="UP000503349"/>
    </source>
</evidence>
<dbReference type="PROSITE" id="PS50835">
    <property type="entry name" value="IG_LIKE"/>
    <property type="match status" value="1"/>
</dbReference>
<dbReference type="InterPro" id="IPR007110">
    <property type="entry name" value="Ig-like_dom"/>
</dbReference>
<dbReference type="GO" id="GO:0019882">
    <property type="term" value="P:antigen processing and presentation"/>
    <property type="evidence" value="ECO:0007669"/>
    <property type="project" value="InterPro"/>
</dbReference>
<evidence type="ECO:0000256" key="3">
    <source>
        <dbReference type="ARBA" id="ARBA00022692"/>
    </source>
</evidence>
<dbReference type="SUPFAM" id="SSF48726">
    <property type="entry name" value="Immunoglobulin"/>
    <property type="match status" value="1"/>
</dbReference>
<evidence type="ECO:0000313" key="11">
    <source>
        <dbReference type="EMBL" id="KAF3698418.1"/>
    </source>
</evidence>
<accession>A0A6G1Q820</accession>
<evidence type="ECO:0000256" key="5">
    <source>
        <dbReference type="ARBA" id="ARBA00022989"/>
    </source>
</evidence>
<dbReference type="GO" id="GO:0006955">
    <property type="term" value="P:immune response"/>
    <property type="evidence" value="ECO:0007669"/>
    <property type="project" value="InterPro"/>
</dbReference>
<dbReference type="AlphaFoldDB" id="A0A6G1Q820"/>
<evidence type="ECO:0000256" key="1">
    <source>
        <dbReference type="ARBA" id="ARBA00004479"/>
    </source>
</evidence>
<keyword evidence="5 8" id="KW-1133">Transmembrane helix</keyword>
<proteinExistence type="inferred from homology"/>
<comment type="similarity">
    <text evidence="2">Belongs to the MHC class II family.</text>
</comment>
<dbReference type="PANTHER" id="PTHR19944">
    <property type="entry name" value="MHC CLASS II-RELATED"/>
    <property type="match status" value="1"/>
</dbReference>
<dbReference type="InterPro" id="IPR013783">
    <property type="entry name" value="Ig-like_fold"/>
</dbReference>
<evidence type="ECO:0000256" key="2">
    <source>
        <dbReference type="ARBA" id="ARBA00007394"/>
    </source>
</evidence>
<keyword evidence="6" id="KW-1015">Disulfide bond</keyword>
<feature type="transmembrane region" description="Helical" evidence="8">
    <location>
        <begin position="220"/>
        <end position="242"/>
    </location>
</feature>
<evidence type="ECO:0000256" key="9">
    <source>
        <dbReference type="SAM" id="SignalP"/>
    </source>
</evidence>
<dbReference type="Gene3D" id="2.60.40.10">
    <property type="entry name" value="Immunoglobulins"/>
    <property type="match status" value="1"/>
</dbReference>